<name>A0ACB8TI16_9AGAM</name>
<proteinExistence type="predicted"/>
<dbReference type="Proteomes" id="UP000814140">
    <property type="component" value="Unassembled WGS sequence"/>
</dbReference>
<dbReference type="EMBL" id="MU277188">
    <property type="protein sequence ID" value="KAI0068020.1"/>
    <property type="molecule type" value="Genomic_DNA"/>
</dbReference>
<protein>
    <submittedName>
        <fullName evidence="1">Uncharacterized protein</fullName>
    </submittedName>
</protein>
<organism evidence="1 2">
    <name type="scientific">Artomyces pyxidatus</name>
    <dbReference type="NCBI Taxonomy" id="48021"/>
    <lineage>
        <taxon>Eukaryota</taxon>
        <taxon>Fungi</taxon>
        <taxon>Dikarya</taxon>
        <taxon>Basidiomycota</taxon>
        <taxon>Agaricomycotina</taxon>
        <taxon>Agaricomycetes</taxon>
        <taxon>Russulales</taxon>
        <taxon>Auriscalpiaceae</taxon>
        <taxon>Artomyces</taxon>
    </lineage>
</organism>
<reference evidence="1" key="1">
    <citation type="submission" date="2021-03" db="EMBL/GenBank/DDBJ databases">
        <authorList>
            <consortium name="DOE Joint Genome Institute"/>
            <person name="Ahrendt S."/>
            <person name="Looney B.P."/>
            <person name="Miyauchi S."/>
            <person name="Morin E."/>
            <person name="Drula E."/>
            <person name="Courty P.E."/>
            <person name="Chicoki N."/>
            <person name="Fauchery L."/>
            <person name="Kohler A."/>
            <person name="Kuo A."/>
            <person name="Labutti K."/>
            <person name="Pangilinan J."/>
            <person name="Lipzen A."/>
            <person name="Riley R."/>
            <person name="Andreopoulos W."/>
            <person name="He G."/>
            <person name="Johnson J."/>
            <person name="Barry K.W."/>
            <person name="Grigoriev I.V."/>
            <person name="Nagy L."/>
            <person name="Hibbett D."/>
            <person name="Henrissat B."/>
            <person name="Matheny P.B."/>
            <person name="Labbe J."/>
            <person name="Martin F."/>
        </authorList>
    </citation>
    <scope>NUCLEOTIDE SEQUENCE</scope>
    <source>
        <strain evidence="1">HHB10654</strain>
    </source>
</reference>
<comment type="caution">
    <text evidence="1">The sequence shown here is derived from an EMBL/GenBank/DDBJ whole genome shotgun (WGS) entry which is preliminary data.</text>
</comment>
<gene>
    <name evidence="1" type="ORF">BV25DRAFT_505800</name>
</gene>
<accession>A0ACB8TI16</accession>
<keyword evidence="2" id="KW-1185">Reference proteome</keyword>
<evidence type="ECO:0000313" key="2">
    <source>
        <dbReference type="Proteomes" id="UP000814140"/>
    </source>
</evidence>
<evidence type="ECO:0000313" key="1">
    <source>
        <dbReference type="EMBL" id="KAI0068020.1"/>
    </source>
</evidence>
<reference evidence="1" key="2">
    <citation type="journal article" date="2022" name="New Phytol.">
        <title>Evolutionary transition to the ectomycorrhizal habit in the genomes of a hyperdiverse lineage of mushroom-forming fungi.</title>
        <authorList>
            <person name="Looney B."/>
            <person name="Miyauchi S."/>
            <person name="Morin E."/>
            <person name="Drula E."/>
            <person name="Courty P.E."/>
            <person name="Kohler A."/>
            <person name="Kuo A."/>
            <person name="LaButti K."/>
            <person name="Pangilinan J."/>
            <person name="Lipzen A."/>
            <person name="Riley R."/>
            <person name="Andreopoulos W."/>
            <person name="He G."/>
            <person name="Johnson J."/>
            <person name="Nolan M."/>
            <person name="Tritt A."/>
            <person name="Barry K.W."/>
            <person name="Grigoriev I.V."/>
            <person name="Nagy L.G."/>
            <person name="Hibbett D."/>
            <person name="Henrissat B."/>
            <person name="Matheny P.B."/>
            <person name="Labbe J."/>
            <person name="Martin F.M."/>
        </authorList>
    </citation>
    <scope>NUCLEOTIDE SEQUENCE</scope>
    <source>
        <strain evidence="1">HHB10654</strain>
    </source>
</reference>
<sequence length="517" mass="58012">MEAIGLGTPVARTPPGSGRRYSTPLSPNESVLLSATGVERGGGGRAERRLRRESGGELVRESVWRGRREKGSRESEVAESASFIDLSDEERSDHDRSDHNDLRAREPGHAQNRPQRRSFSPSSSLSPSLNDLSPRDPQDDDRRRNREKLAKLHRFLGSRVPADLVLGPSDSEPALPLPMPTALATKERRHLRRRSSSAAELKSSWYDDVDRVKEDLDEREKAIIVRRAIKMEKMFGTQPPQTLYHTRHSPVPPTSPMTFAPMGTAERHERQTPSPGGTVSPSSPTSMRNMNQTAYINKGRSGKGRRQSSRSSHSESTQNLLLDHDGSSGSPHSPIQFSPGNRASSIYMHYRHSLNSLNDIIDRDDKESLAELHQYLTNSELRDVEARTPTGRFEDTKAIRSQRRRSLPTRSSTLSLASQFTLGPPPDSEMVMFQARRRRAAKLTNFFGVDYRDLIGDILDSIENGVEEEGHKGSLQPEEVRVRLLLLCLFPQLTCLTRSQDLLQKLRNLKTKRSAAL</sequence>